<keyword evidence="4 14" id="KW-0645">Protease</keyword>
<proteinExistence type="inferred from homology"/>
<dbReference type="GO" id="GO:0005886">
    <property type="term" value="C:plasma membrane"/>
    <property type="evidence" value="ECO:0007669"/>
    <property type="project" value="UniProtKB-SubCell"/>
</dbReference>
<organism evidence="14 15">
    <name type="scientific">Enterovibrio norvegicus DSM 15893</name>
    <dbReference type="NCBI Taxonomy" id="1121869"/>
    <lineage>
        <taxon>Bacteria</taxon>
        <taxon>Pseudomonadati</taxon>
        <taxon>Pseudomonadota</taxon>
        <taxon>Gammaproteobacteria</taxon>
        <taxon>Vibrionales</taxon>
        <taxon>Vibrionaceae</taxon>
        <taxon>Enterovibrio</taxon>
    </lineage>
</organism>
<evidence type="ECO:0000256" key="10">
    <source>
        <dbReference type="SAM" id="Coils"/>
    </source>
</evidence>
<dbReference type="InterPro" id="IPR047272">
    <property type="entry name" value="S49_SppA_C"/>
</dbReference>
<dbReference type="CDD" id="cd07023">
    <property type="entry name" value="S49_Sppa_N_C"/>
    <property type="match status" value="1"/>
</dbReference>
<keyword evidence="7" id="KW-0720">Serine protease</keyword>
<reference evidence="14 15" key="1">
    <citation type="submission" date="2016-10" db="EMBL/GenBank/DDBJ databases">
        <authorList>
            <person name="de Groot N.N."/>
        </authorList>
    </citation>
    <scope>NUCLEOTIDE SEQUENCE [LARGE SCALE GENOMIC DNA]</scope>
    <source>
        <strain evidence="14 15">DSM 15893</strain>
    </source>
</reference>
<dbReference type="AlphaFoldDB" id="A0A1I5WNM1"/>
<evidence type="ECO:0000256" key="7">
    <source>
        <dbReference type="ARBA" id="ARBA00022825"/>
    </source>
</evidence>
<gene>
    <name evidence="14" type="ORF">SAMN03084138_04375</name>
</gene>
<accession>A0A1I5WNM1</accession>
<evidence type="ECO:0000256" key="2">
    <source>
        <dbReference type="ARBA" id="ARBA00008683"/>
    </source>
</evidence>
<dbReference type="Gene3D" id="6.20.330.10">
    <property type="match status" value="1"/>
</dbReference>
<dbReference type="InterPro" id="IPR029045">
    <property type="entry name" value="ClpP/crotonase-like_dom_sf"/>
</dbReference>
<evidence type="ECO:0000256" key="6">
    <source>
        <dbReference type="ARBA" id="ARBA00022801"/>
    </source>
</evidence>
<evidence type="ECO:0000256" key="1">
    <source>
        <dbReference type="ARBA" id="ARBA00004236"/>
    </source>
</evidence>
<dbReference type="Pfam" id="PF01343">
    <property type="entry name" value="Peptidase_S49"/>
    <property type="match status" value="1"/>
</dbReference>
<dbReference type="InterPro" id="IPR013703">
    <property type="entry name" value="Peptidase_S49_N_proteobac"/>
</dbReference>
<dbReference type="EMBL" id="FOWR01000050">
    <property type="protein sequence ID" value="SFQ20986.1"/>
    <property type="molecule type" value="Genomic_DNA"/>
</dbReference>
<evidence type="ECO:0000256" key="5">
    <source>
        <dbReference type="ARBA" id="ARBA00022692"/>
    </source>
</evidence>
<keyword evidence="5 11" id="KW-0812">Transmembrane</keyword>
<dbReference type="STRING" id="1121869.SAMN03084138_04375"/>
<evidence type="ECO:0000313" key="15">
    <source>
        <dbReference type="Proteomes" id="UP000182692"/>
    </source>
</evidence>
<dbReference type="PANTHER" id="PTHR42987:SF4">
    <property type="entry name" value="PROTEASE SOHB-RELATED"/>
    <property type="match status" value="1"/>
</dbReference>
<dbReference type="GO" id="GO:0006508">
    <property type="term" value="P:proteolysis"/>
    <property type="evidence" value="ECO:0007669"/>
    <property type="project" value="UniProtKB-KW"/>
</dbReference>
<dbReference type="GO" id="GO:0004252">
    <property type="term" value="F:serine-type endopeptidase activity"/>
    <property type="evidence" value="ECO:0007669"/>
    <property type="project" value="InterPro"/>
</dbReference>
<evidence type="ECO:0000256" key="9">
    <source>
        <dbReference type="ARBA" id="ARBA00023136"/>
    </source>
</evidence>
<evidence type="ECO:0000259" key="13">
    <source>
        <dbReference type="Pfam" id="PF08496"/>
    </source>
</evidence>
<sequence>MARYNDKEEHSLEFLLDYGLFLAKVLTFAVAVIAVLIIAKSAGGKQGQKGELEITNLTDKHNDLVHAMESHIYDEAALKARDKAEKKAEKAKAKEAKAEAKKMTDSVSLESSRKPHLFVVDFKGSIDAREVTALREEITAILAIAKDGDEVMVRLESGGGMVHAYGLASSQLDRIKQAGIPLTVSVDKVAASGGYMMACVADKIIAAPFAVVGSIGVIAQLPNFNKLLKKHDIEFEQLTAGEFKRTLTMFGENTDKAREKFVSELEETHVLFKDFIADHRPSLDLEKVATGEHWFGNQALPLGLIDSVGTSDDYLVTAVKEKDVLGIRYVQRKKLAEKIAGSAAEATDRLLLKWISRGQRPIV</sequence>
<keyword evidence="9 11" id="KW-0472">Membrane</keyword>
<comment type="subcellular location">
    <subcellularLocation>
        <location evidence="1">Cell membrane</location>
    </subcellularLocation>
</comment>
<evidence type="ECO:0000313" key="14">
    <source>
        <dbReference type="EMBL" id="SFQ20986.1"/>
    </source>
</evidence>
<evidence type="ECO:0000256" key="4">
    <source>
        <dbReference type="ARBA" id="ARBA00022670"/>
    </source>
</evidence>
<feature type="coiled-coil region" evidence="10">
    <location>
        <begin position="74"/>
        <end position="106"/>
    </location>
</feature>
<dbReference type="Proteomes" id="UP000182692">
    <property type="component" value="Unassembled WGS sequence"/>
</dbReference>
<dbReference type="InterPro" id="IPR002142">
    <property type="entry name" value="Peptidase_S49"/>
</dbReference>
<feature type="domain" description="Peptidase S49" evidence="12">
    <location>
        <begin position="175"/>
        <end position="324"/>
    </location>
</feature>
<evidence type="ECO:0000259" key="12">
    <source>
        <dbReference type="Pfam" id="PF01343"/>
    </source>
</evidence>
<evidence type="ECO:0000256" key="11">
    <source>
        <dbReference type="SAM" id="Phobius"/>
    </source>
</evidence>
<protein>
    <submittedName>
        <fullName evidence="14">Serine protease SohB</fullName>
    </submittedName>
</protein>
<keyword evidence="10" id="KW-0175">Coiled coil</keyword>
<evidence type="ECO:0000256" key="8">
    <source>
        <dbReference type="ARBA" id="ARBA00022989"/>
    </source>
</evidence>
<dbReference type="SUPFAM" id="SSF52096">
    <property type="entry name" value="ClpP/crotonase"/>
    <property type="match status" value="1"/>
</dbReference>
<feature type="domain" description="Peptidase S49 N-terminal proteobacteria" evidence="13">
    <location>
        <begin position="13"/>
        <end position="172"/>
    </location>
</feature>
<keyword evidence="6" id="KW-0378">Hydrolase</keyword>
<keyword evidence="3" id="KW-1003">Cell membrane</keyword>
<evidence type="ECO:0000256" key="3">
    <source>
        <dbReference type="ARBA" id="ARBA00022475"/>
    </source>
</evidence>
<keyword evidence="8 11" id="KW-1133">Transmembrane helix</keyword>
<feature type="transmembrane region" description="Helical" evidence="11">
    <location>
        <begin position="20"/>
        <end position="39"/>
    </location>
</feature>
<dbReference type="PANTHER" id="PTHR42987">
    <property type="entry name" value="PEPTIDASE S49"/>
    <property type="match status" value="1"/>
</dbReference>
<name>A0A1I5WNM1_9GAMM</name>
<dbReference type="NCBIfam" id="NF008745">
    <property type="entry name" value="PRK11778.1"/>
    <property type="match status" value="1"/>
</dbReference>
<dbReference type="Gene3D" id="3.90.226.10">
    <property type="entry name" value="2-enoyl-CoA Hydratase, Chain A, domain 1"/>
    <property type="match status" value="1"/>
</dbReference>
<dbReference type="Pfam" id="PF08496">
    <property type="entry name" value="Peptidase_S49_N"/>
    <property type="match status" value="1"/>
</dbReference>
<comment type="similarity">
    <text evidence="2">Belongs to the peptidase S49 family.</text>
</comment>